<feature type="transmembrane region" description="Helical" evidence="7">
    <location>
        <begin position="7"/>
        <end position="30"/>
    </location>
</feature>
<evidence type="ECO:0000256" key="6">
    <source>
        <dbReference type="ARBA" id="ARBA00023136"/>
    </source>
</evidence>
<keyword evidence="3" id="KW-1003">Cell membrane</keyword>
<protein>
    <submittedName>
        <fullName evidence="9">MFS transporter</fullName>
    </submittedName>
</protein>
<dbReference type="InterPro" id="IPR036259">
    <property type="entry name" value="MFS_trans_sf"/>
</dbReference>
<dbReference type="SUPFAM" id="SSF103473">
    <property type="entry name" value="MFS general substrate transporter"/>
    <property type="match status" value="1"/>
</dbReference>
<dbReference type="Proteomes" id="UP000460318">
    <property type="component" value="Unassembled WGS sequence"/>
</dbReference>
<comment type="caution">
    <text evidence="9">The sequence shown here is derived from an EMBL/GenBank/DDBJ whole genome shotgun (WGS) entry which is preliminary data.</text>
</comment>
<evidence type="ECO:0000256" key="7">
    <source>
        <dbReference type="SAM" id="Phobius"/>
    </source>
</evidence>
<evidence type="ECO:0000256" key="4">
    <source>
        <dbReference type="ARBA" id="ARBA00022692"/>
    </source>
</evidence>
<evidence type="ECO:0000313" key="10">
    <source>
        <dbReference type="Proteomes" id="UP000460318"/>
    </source>
</evidence>
<dbReference type="RefSeq" id="WP_160496837.1">
    <property type="nucleotide sequence ID" value="NZ_WUBI01000001.1"/>
</dbReference>
<dbReference type="Pfam" id="PF07690">
    <property type="entry name" value="MFS_1"/>
    <property type="match status" value="1"/>
</dbReference>
<evidence type="ECO:0000256" key="2">
    <source>
        <dbReference type="ARBA" id="ARBA00022448"/>
    </source>
</evidence>
<dbReference type="EMBL" id="WUBI01000001">
    <property type="protein sequence ID" value="MWV43326.1"/>
    <property type="molecule type" value="Genomic_DNA"/>
</dbReference>
<feature type="transmembrane region" description="Helical" evidence="7">
    <location>
        <begin position="271"/>
        <end position="290"/>
    </location>
</feature>
<evidence type="ECO:0000256" key="3">
    <source>
        <dbReference type="ARBA" id="ARBA00022475"/>
    </source>
</evidence>
<keyword evidence="10" id="KW-1185">Reference proteome</keyword>
<keyword evidence="2" id="KW-0813">Transport</keyword>
<proteinExistence type="predicted"/>
<feature type="transmembrane region" description="Helical" evidence="7">
    <location>
        <begin position="42"/>
        <end position="63"/>
    </location>
</feature>
<reference evidence="9 10" key="1">
    <citation type="submission" date="2019-12" db="EMBL/GenBank/DDBJ databases">
        <title>Paenibacillus sp. nov., an endophytic bacterium isolated from the stem of Dendrobium.</title>
        <authorList>
            <person name="Zhao R."/>
        </authorList>
    </citation>
    <scope>NUCLEOTIDE SEQUENCE [LARGE SCALE GENOMIC DNA]</scope>
    <source>
        <strain evidence="9 10">HJL G12</strain>
    </source>
</reference>
<keyword evidence="4 7" id="KW-0812">Transmembrane</keyword>
<dbReference type="PANTHER" id="PTHR43124:SF3">
    <property type="entry name" value="CHLORAMPHENICOL EFFLUX PUMP RV0191"/>
    <property type="match status" value="1"/>
</dbReference>
<feature type="transmembrane region" description="Helical" evidence="7">
    <location>
        <begin position="75"/>
        <end position="94"/>
    </location>
</feature>
<dbReference type="PROSITE" id="PS50850">
    <property type="entry name" value="MFS"/>
    <property type="match status" value="1"/>
</dbReference>
<feature type="domain" description="Major facilitator superfamily (MFS) profile" evidence="8">
    <location>
        <begin position="7"/>
        <end position="383"/>
    </location>
</feature>
<dbReference type="InterPro" id="IPR020846">
    <property type="entry name" value="MFS_dom"/>
</dbReference>
<feature type="transmembrane region" description="Helical" evidence="7">
    <location>
        <begin position="296"/>
        <end position="315"/>
    </location>
</feature>
<evidence type="ECO:0000256" key="1">
    <source>
        <dbReference type="ARBA" id="ARBA00004651"/>
    </source>
</evidence>
<feature type="transmembrane region" description="Helical" evidence="7">
    <location>
        <begin position="100"/>
        <end position="125"/>
    </location>
</feature>
<evidence type="ECO:0000313" key="9">
    <source>
        <dbReference type="EMBL" id="MWV43326.1"/>
    </source>
</evidence>
<dbReference type="PANTHER" id="PTHR43124">
    <property type="entry name" value="PURINE EFFLUX PUMP PBUE"/>
    <property type="match status" value="1"/>
</dbReference>
<feature type="transmembrane region" description="Helical" evidence="7">
    <location>
        <begin position="327"/>
        <end position="353"/>
    </location>
</feature>
<feature type="transmembrane region" description="Helical" evidence="7">
    <location>
        <begin position="244"/>
        <end position="264"/>
    </location>
</feature>
<dbReference type="AlphaFoldDB" id="A0A7X3LF71"/>
<accession>A0A7X3LF71</accession>
<evidence type="ECO:0000256" key="5">
    <source>
        <dbReference type="ARBA" id="ARBA00022989"/>
    </source>
</evidence>
<dbReference type="Gene3D" id="1.20.1250.20">
    <property type="entry name" value="MFS general substrate transporter like domains"/>
    <property type="match status" value="2"/>
</dbReference>
<gene>
    <name evidence="9" type="ORF">GRF59_06740</name>
</gene>
<dbReference type="InterPro" id="IPR011701">
    <property type="entry name" value="MFS"/>
</dbReference>
<comment type="subcellular location">
    <subcellularLocation>
        <location evidence="1">Cell membrane</location>
        <topology evidence="1">Multi-pass membrane protein</topology>
    </subcellularLocation>
</comment>
<dbReference type="GO" id="GO:0005886">
    <property type="term" value="C:plasma membrane"/>
    <property type="evidence" value="ECO:0007669"/>
    <property type="project" value="UniProtKB-SubCell"/>
</dbReference>
<name>A0A7X3LF71_9BACL</name>
<organism evidence="9 10">
    <name type="scientific">Paenibacillus dendrobii</name>
    <dbReference type="NCBI Taxonomy" id="2691084"/>
    <lineage>
        <taxon>Bacteria</taxon>
        <taxon>Bacillati</taxon>
        <taxon>Bacillota</taxon>
        <taxon>Bacilli</taxon>
        <taxon>Bacillales</taxon>
        <taxon>Paenibacillaceae</taxon>
        <taxon>Paenibacillus</taxon>
    </lineage>
</organism>
<evidence type="ECO:0000259" key="8">
    <source>
        <dbReference type="PROSITE" id="PS50850"/>
    </source>
</evidence>
<feature type="transmembrane region" description="Helical" evidence="7">
    <location>
        <begin position="137"/>
        <end position="159"/>
    </location>
</feature>
<keyword evidence="6 7" id="KW-0472">Membrane</keyword>
<dbReference type="GO" id="GO:0022857">
    <property type="term" value="F:transmembrane transporter activity"/>
    <property type="evidence" value="ECO:0007669"/>
    <property type="project" value="InterPro"/>
</dbReference>
<dbReference type="CDD" id="cd17324">
    <property type="entry name" value="MFS_NepI_like"/>
    <property type="match status" value="1"/>
</dbReference>
<sequence>MSRNKSSFIIFILAFGIFGIVNTEMGFIGILPRLAERFDISLSQAGLLVSLFALAVAISGLFMPLLLSGINSKKLMLIAMGLFTISGFVSIYAPSFEVLLVARIIPAFLHPVFFSVAFVAAANSVSEDYVARAISRILMGSSAGMVIGSPIAALLADVLSLQASLYFFAIVNVIAFISIMIFVPSMPVKEKLTYGSQLGVLRKPVVWNSIITMILLNAGMYATFSFFAEFLDGITGMNGSQISVMLFIFGATGLIGNLISGFLLQKRAMRTALVFPIIYGIVYLLVFVLGDYSIPMTLLIALWGTLYTIGLNICQNSITTAAFEAPTFANGLFVALGNMGIALGTFVGGAVITDFGTRSIIWIGILFMILSFVFIAVRAFRYSPKKVQA</sequence>
<feature type="transmembrane region" description="Helical" evidence="7">
    <location>
        <begin position="205"/>
        <end position="224"/>
    </location>
</feature>
<feature type="transmembrane region" description="Helical" evidence="7">
    <location>
        <begin position="165"/>
        <end position="184"/>
    </location>
</feature>
<dbReference type="InterPro" id="IPR050189">
    <property type="entry name" value="MFS_Efflux_Transporters"/>
</dbReference>
<feature type="transmembrane region" description="Helical" evidence="7">
    <location>
        <begin position="359"/>
        <end position="380"/>
    </location>
</feature>
<keyword evidence="5 7" id="KW-1133">Transmembrane helix</keyword>